<dbReference type="InParanoid" id="A0A0C3N005"/>
<dbReference type="Proteomes" id="UP000054217">
    <property type="component" value="Unassembled WGS sequence"/>
</dbReference>
<evidence type="ECO:0000313" key="2">
    <source>
        <dbReference type="Proteomes" id="UP000054217"/>
    </source>
</evidence>
<accession>A0A0C3N005</accession>
<protein>
    <submittedName>
        <fullName evidence="1">Uncharacterized protein</fullName>
    </submittedName>
</protein>
<sequence>MLASVLTDRVLTAWHYNTQTAPTVMVLPNLPTSNTAPSTTWPAQVLQAADKLAQIYDRAKRALQAQSEVLQLQYHSGQIDHEAIPILHALENMANQGEVPLEWVLECAARFGILLQELESAQQAATGQ</sequence>
<dbReference type="AlphaFoldDB" id="A0A0C3N005"/>
<dbReference type="HOGENOM" id="CLU_1960458_0_0_1"/>
<dbReference type="OrthoDB" id="2686689at2759"/>
<reference evidence="2" key="2">
    <citation type="submission" date="2015-01" db="EMBL/GenBank/DDBJ databases">
        <title>Evolutionary Origins and Diversification of the Mycorrhizal Mutualists.</title>
        <authorList>
            <consortium name="DOE Joint Genome Institute"/>
            <consortium name="Mycorrhizal Genomics Consortium"/>
            <person name="Kohler A."/>
            <person name="Kuo A."/>
            <person name="Nagy L.G."/>
            <person name="Floudas D."/>
            <person name="Copeland A."/>
            <person name="Barry K.W."/>
            <person name="Cichocki N."/>
            <person name="Veneault-Fourrey C."/>
            <person name="LaButti K."/>
            <person name="Lindquist E.A."/>
            <person name="Lipzen A."/>
            <person name="Lundell T."/>
            <person name="Morin E."/>
            <person name="Murat C."/>
            <person name="Riley R."/>
            <person name="Ohm R."/>
            <person name="Sun H."/>
            <person name="Tunlid A."/>
            <person name="Henrissat B."/>
            <person name="Grigoriev I.V."/>
            <person name="Hibbett D.S."/>
            <person name="Martin F."/>
        </authorList>
    </citation>
    <scope>NUCLEOTIDE SEQUENCE [LARGE SCALE GENOMIC DNA]</scope>
    <source>
        <strain evidence="2">Marx 270</strain>
    </source>
</reference>
<organism evidence="1 2">
    <name type="scientific">Pisolithus tinctorius Marx 270</name>
    <dbReference type="NCBI Taxonomy" id="870435"/>
    <lineage>
        <taxon>Eukaryota</taxon>
        <taxon>Fungi</taxon>
        <taxon>Dikarya</taxon>
        <taxon>Basidiomycota</taxon>
        <taxon>Agaricomycotina</taxon>
        <taxon>Agaricomycetes</taxon>
        <taxon>Agaricomycetidae</taxon>
        <taxon>Boletales</taxon>
        <taxon>Sclerodermatineae</taxon>
        <taxon>Pisolithaceae</taxon>
        <taxon>Pisolithus</taxon>
    </lineage>
</organism>
<evidence type="ECO:0000313" key="1">
    <source>
        <dbReference type="EMBL" id="KIN94449.1"/>
    </source>
</evidence>
<reference evidence="1 2" key="1">
    <citation type="submission" date="2014-04" db="EMBL/GenBank/DDBJ databases">
        <authorList>
            <consortium name="DOE Joint Genome Institute"/>
            <person name="Kuo A."/>
            <person name="Kohler A."/>
            <person name="Costa M.D."/>
            <person name="Nagy L.G."/>
            <person name="Floudas D."/>
            <person name="Copeland A."/>
            <person name="Barry K.W."/>
            <person name="Cichocki N."/>
            <person name="Veneault-Fourrey C."/>
            <person name="LaButti K."/>
            <person name="Lindquist E.A."/>
            <person name="Lipzen A."/>
            <person name="Lundell T."/>
            <person name="Morin E."/>
            <person name="Murat C."/>
            <person name="Sun H."/>
            <person name="Tunlid A."/>
            <person name="Henrissat B."/>
            <person name="Grigoriev I.V."/>
            <person name="Hibbett D.S."/>
            <person name="Martin F."/>
            <person name="Nordberg H.P."/>
            <person name="Cantor M.N."/>
            <person name="Hua S.X."/>
        </authorList>
    </citation>
    <scope>NUCLEOTIDE SEQUENCE [LARGE SCALE GENOMIC DNA]</scope>
    <source>
        <strain evidence="1 2">Marx 270</strain>
    </source>
</reference>
<gene>
    <name evidence="1" type="ORF">M404DRAFT_35076</name>
</gene>
<name>A0A0C3N005_PISTI</name>
<keyword evidence="2" id="KW-1185">Reference proteome</keyword>
<proteinExistence type="predicted"/>
<dbReference type="EMBL" id="KN832098">
    <property type="protein sequence ID" value="KIN94449.1"/>
    <property type="molecule type" value="Genomic_DNA"/>
</dbReference>